<dbReference type="AlphaFoldDB" id="A0A0F9VV16"/>
<proteinExistence type="predicted"/>
<sequence>MDSSLETKKTGLREVFVSYHFTTLDLTNNGFGNFVGQFNAEVYGDSMAKFIQDIEKSIEMSLENQLAIKCKVKVLFFR</sequence>
<name>A0A0F9VV16_9ZZZZ</name>
<evidence type="ECO:0000313" key="1">
    <source>
        <dbReference type="EMBL" id="KKN69603.1"/>
    </source>
</evidence>
<protein>
    <submittedName>
        <fullName evidence="1">Uncharacterized protein</fullName>
    </submittedName>
</protein>
<accession>A0A0F9VV16</accession>
<gene>
    <name evidence="1" type="ORF">LCGC14_0439060</name>
</gene>
<dbReference type="EMBL" id="LAZR01000422">
    <property type="protein sequence ID" value="KKN69603.1"/>
    <property type="molecule type" value="Genomic_DNA"/>
</dbReference>
<reference evidence="1" key="1">
    <citation type="journal article" date="2015" name="Nature">
        <title>Complex archaea that bridge the gap between prokaryotes and eukaryotes.</title>
        <authorList>
            <person name="Spang A."/>
            <person name="Saw J.H."/>
            <person name="Jorgensen S.L."/>
            <person name="Zaremba-Niedzwiedzka K."/>
            <person name="Martijn J."/>
            <person name="Lind A.E."/>
            <person name="van Eijk R."/>
            <person name="Schleper C."/>
            <person name="Guy L."/>
            <person name="Ettema T.J."/>
        </authorList>
    </citation>
    <scope>NUCLEOTIDE SEQUENCE</scope>
</reference>
<organism evidence="1">
    <name type="scientific">marine sediment metagenome</name>
    <dbReference type="NCBI Taxonomy" id="412755"/>
    <lineage>
        <taxon>unclassified sequences</taxon>
        <taxon>metagenomes</taxon>
        <taxon>ecological metagenomes</taxon>
    </lineage>
</organism>
<comment type="caution">
    <text evidence="1">The sequence shown here is derived from an EMBL/GenBank/DDBJ whole genome shotgun (WGS) entry which is preliminary data.</text>
</comment>